<dbReference type="EMBL" id="BART01008245">
    <property type="protein sequence ID" value="GAG70836.1"/>
    <property type="molecule type" value="Genomic_DNA"/>
</dbReference>
<dbReference type="AlphaFoldDB" id="X1BFN6"/>
<sequence length="115" mass="13424">MNAKRKGNLSERRTRDWYLRAKGSQWDYTGRNDKKHGYGTEPATAVVKAGGSLGKFDLIVIFPHHHDYVQVKSNRWPSPAERASMIEDVSKYPMDVRIVCFRWDNRQSEPKIKFL</sequence>
<comment type="caution">
    <text evidence="1">The sequence shown here is derived from an EMBL/GenBank/DDBJ whole genome shotgun (WGS) entry which is preliminary data.</text>
</comment>
<gene>
    <name evidence="1" type="ORF">S01H4_18580</name>
</gene>
<protein>
    <submittedName>
        <fullName evidence="1">Uncharacterized protein</fullName>
    </submittedName>
</protein>
<reference evidence="1" key="1">
    <citation type="journal article" date="2014" name="Front. Microbiol.">
        <title>High frequency of phylogenetically diverse reductive dehalogenase-homologous genes in deep subseafloor sedimentary metagenomes.</title>
        <authorList>
            <person name="Kawai M."/>
            <person name="Futagami T."/>
            <person name="Toyoda A."/>
            <person name="Takaki Y."/>
            <person name="Nishi S."/>
            <person name="Hori S."/>
            <person name="Arai W."/>
            <person name="Tsubouchi T."/>
            <person name="Morono Y."/>
            <person name="Uchiyama I."/>
            <person name="Ito T."/>
            <person name="Fujiyama A."/>
            <person name="Inagaki F."/>
            <person name="Takami H."/>
        </authorList>
    </citation>
    <scope>NUCLEOTIDE SEQUENCE</scope>
    <source>
        <strain evidence="1">Expedition CK06-06</strain>
    </source>
</reference>
<evidence type="ECO:0000313" key="1">
    <source>
        <dbReference type="EMBL" id="GAG70836.1"/>
    </source>
</evidence>
<name>X1BFN6_9ZZZZ</name>
<proteinExistence type="predicted"/>
<accession>X1BFN6</accession>
<organism evidence="1">
    <name type="scientific">marine sediment metagenome</name>
    <dbReference type="NCBI Taxonomy" id="412755"/>
    <lineage>
        <taxon>unclassified sequences</taxon>
        <taxon>metagenomes</taxon>
        <taxon>ecological metagenomes</taxon>
    </lineage>
</organism>